<gene>
    <name evidence="2" type="ORF">AVDCRST_MAG31-253</name>
</gene>
<evidence type="ECO:0000256" key="1">
    <source>
        <dbReference type="SAM" id="MobiDB-lite"/>
    </source>
</evidence>
<feature type="region of interest" description="Disordered" evidence="1">
    <location>
        <begin position="1"/>
        <end position="80"/>
    </location>
</feature>
<protein>
    <submittedName>
        <fullName evidence="2">Phage protein</fullName>
    </submittedName>
</protein>
<name>A0A6J4SNB1_9SPHN</name>
<reference evidence="2" key="1">
    <citation type="submission" date="2020-02" db="EMBL/GenBank/DDBJ databases">
        <authorList>
            <person name="Meier V. D."/>
        </authorList>
    </citation>
    <scope>NUCLEOTIDE SEQUENCE</scope>
    <source>
        <strain evidence="2">AVDCRST_MAG31</strain>
    </source>
</reference>
<organism evidence="2">
    <name type="scientific">uncultured Sphingomonas sp</name>
    <dbReference type="NCBI Taxonomy" id="158754"/>
    <lineage>
        <taxon>Bacteria</taxon>
        <taxon>Pseudomonadati</taxon>
        <taxon>Pseudomonadota</taxon>
        <taxon>Alphaproteobacteria</taxon>
        <taxon>Sphingomonadales</taxon>
        <taxon>Sphingomonadaceae</taxon>
        <taxon>Sphingomonas</taxon>
        <taxon>environmental samples</taxon>
    </lineage>
</organism>
<proteinExistence type="predicted"/>
<dbReference type="AlphaFoldDB" id="A0A6J4SNB1"/>
<feature type="non-terminal residue" evidence="2">
    <location>
        <position position="1"/>
    </location>
</feature>
<sequence>GRRQRRGGSAAAVHRTDRAARRREEGHRGRRQGRLRRGQGQRLRHQDDAGGRAAAEDGKARTGRGRRAARNLPQCLGAAL</sequence>
<evidence type="ECO:0000313" key="2">
    <source>
        <dbReference type="EMBL" id="CAA9499056.1"/>
    </source>
</evidence>
<feature type="compositionally biased region" description="Basic and acidic residues" evidence="1">
    <location>
        <begin position="14"/>
        <end position="27"/>
    </location>
</feature>
<accession>A0A6J4SNB1</accession>
<feature type="non-terminal residue" evidence="2">
    <location>
        <position position="80"/>
    </location>
</feature>
<dbReference type="EMBL" id="CADCWA010000014">
    <property type="protein sequence ID" value="CAA9499056.1"/>
    <property type="molecule type" value="Genomic_DNA"/>
</dbReference>
<feature type="compositionally biased region" description="Basic and acidic residues" evidence="1">
    <location>
        <begin position="44"/>
        <end position="60"/>
    </location>
</feature>
<feature type="compositionally biased region" description="Basic residues" evidence="1">
    <location>
        <begin position="28"/>
        <end position="43"/>
    </location>
</feature>